<feature type="signal peptide" evidence="1">
    <location>
        <begin position="1"/>
        <end position="20"/>
    </location>
</feature>
<proteinExistence type="predicted"/>
<dbReference type="CDD" id="cd04506">
    <property type="entry name" value="SGNH_hydrolase_YpmR_like"/>
    <property type="match status" value="1"/>
</dbReference>
<dbReference type="InterPro" id="IPR051532">
    <property type="entry name" value="Ester_Hydrolysis_Enzymes"/>
</dbReference>
<feature type="domain" description="SGNH hydrolase-type esterase" evidence="2">
    <location>
        <begin position="51"/>
        <end position="243"/>
    </location>
</feature>
<protein>
    <submittedName>
        <fullName evidence="3">G-D-S-L family lipolytic protein</fullName>
    </submittedName>
</protein>
<dbReference type="Pfam" id="PF13472">
    <property type="entry name" value="Lipase_GDSL_2"/>
    <property type="match status" value="1"/>
</dbReference>
<dbReference type="PROSITE" id="PS51257">
    <property type="entry name" value="PROKAR_LIPOPROTEIN"/>
    <property type="match status" value="1"/>
</dbReference>
<dbReference type="GO" id="GO:0004622">
    <property type="term" value="F:phosphatidylcholine lysophospholipase activity"/>
    <property type="evidence" value="ECO:0007669"/>
    <property type="project" value="TreeGrafter"/>
</dbReference>
<dbReference type="KEGG" id="blen:NCTC4824_02024"/>
<sequence>MKKLLLFLLTFLVILSGCSATISSQEERLFSRELKQNPPIDFVPRDISVVAVGDSLTQGVGDIQDLGGYIPYLQSKMEDSKLISTANFQNFGVRGNRSDQLLKRLKQEEVKTAITNADMVIITIGGNDVMQVFKNNMMGLQIDKFITAANGYSERLQEILKTIREYNIDTGIVLIGIYNPFIKWFSDIKEMNEIVENWNEASSREIASFDQALFVPVADIFENNEESLLYTDYFHPNNRGYELIAERVYLHLEQEQLLKSLFD</sequence>
<accession>A0A2X4W1Y7</accession>
<dbReference type="InterPro" id="IPR036514">
    <property type="entry name" value="SGNH_hydro_sf"/>
</dbReference>
<dbReference type="PANTHER" id="PTHR30383">
    <property type="entry name" value="THIOESTERASE 1/PROTEASE 1/LYSOPHOSPHOLIPASE L1"/>
    <property type="match status" value="1"/>
</dbReference>
<organism evidence="3 4">
    <name type="scientific">Lederbergia lenta</name>
    <name type="common">Bacillus lentus</name>
    <dbReference type="NCBI Taxonomy" id="1467"/>
    <lineage>
        <taxon>Bacteria</taxon>
        <taxon>Bacillati</taxon>
        <taxon>Bacillota</taxon>
        <taxon>Bacilli</taxon>
        <taxon>Bacillales</taxon>
        <taxon>Bacillaceae</taxon>
        <taxon>Lederbergia</taxon>
    </lineage>
</organism>
<evidence type="ECO:0000313" key="3">
    <source>
        <dbReference type="EMBL" id="SQI56689.1"/>
    </source>
</evidence>
<dbReference type="Proteomes" id="UP000249134">
    <property type="component" value="Chromosome 1"/>
</dbReference>
<dbReference type="PANTHER" id="PTHR30383:SF27">
    <property type="entry name" value="SPORE GERMINATION LIPASE LIPC"/>
    <property type="match status" value="1"/>
</dbReference>
<dbReference type="EMBL" id="LS483476">
    <property type="protein sequence ID" value="SQI56689.1"/>
    <property type="molecule type" value="Genomic_DNA"/>
</dbReference>
<keyword evidence="4" id="KW-1185">Reference proteome</keyword>
<evidence type="ECO:0000313" key="4">
    <source>
        <dbReference type="Proteomes" id="UP000249134"/>
    </source>
</evidence>
<evidence type="ECO:0000259" key="2">
    <source>
        <dbReference type="Pfam" id="PF13472"/>
    </source>
</evidence>
<evidence type="ECO:0000256" key="1">
    <source>
        <dbReference type="SAM" id="SignalP"/>
    </source>
</evidence>
<dbReference type="SUPFAM" id="SSF52266">
    <property type="entry name" value="SGNH hydrolase"/>
    <property type="match status" value="1"/>
</dbReference>
<dbReference type="Gene3D" id="3.40.50.1110">
    <property type="entry name" value="SGNH hydrolase"/>
    <property type="match status" value="1"/>
</dbReference>
<gene>
    <name evidence="3" type="ORF">NCTC4824_02024</name>
</gene>
<dbReference type="STRING" id="1348624.GCA_001591545_01089"/>
<name>A0A2X4W1Y7_LEDLE</name>
<dbReference type="RefSeq" id="WP_066137987.1">
    <property type="nucleotide sequence ID" value="NZ_CBCSGM010000001.1"/>
</dbReference>
<keyword evidence="1" id="KW-0732">Signal</keyword>
<feature type="chain" id="PRO_5039076199" evidence="1">
    <location>
        <begin position="21"/>
        <end position="263"/>
    </location>
</feature>
<dbReference type="AlphaFoldDB" id="A0A2X4W1Y7"/>
<dbReference type="InterPro" id="IPR013830">
    <property type="entry name" value="SGNH_hydro"/>
</dbReference>
<reference evidence="3 4" key="1">
    <citation type="submission" date="2018-06" db="EMBL/GenBank/DDBJ databases">
        <authorList>
            <consortium name="Pathogen Informatics"/>
            <person name="Doyle S."/>
        </authorList>
    </citation>
    <scope>NUCLEOTIDE SEQUENCE [LARGE SCALE GENOMIC DNA]</scope>
    <source>
        <strain evidence="3 4">NCTC4824</strain>
    </source>
</reference>